<proteinExistence type="predicted"/>
<sequence length="254" mass="28661">MQASKRVRFPDDDQHGPLSILLCTVPHREDFSKEEQENLYFSRGDYHMSRSAAKVVSKESERLGYSKTLRAVFQEKSKEAQDSLNLWAASGHSRRGLERWANREHGEIRQREQFNAVMAVLRAQDDMLCNKGQVSGEALRKVSYKATKTSRHFARMMGKADSYAVAATLKGSDDGSLATAITFLTMQSEEDNVSKRSLSWDDQSVDVTITGGDELKDSCHGDRRSGSRLRRFGFGRKQREPKVPATEPRVSRVA</sequence>
<accession>A0A8J9X6S3</accession>
<evidence type="ECO:0000313" key="2">
    <source>
        <dbReference type="EMBL" id="CAG9292228.1"/>
    </source>
</evidence>
<feature type="compositionally biased region" description="Basic and acidic residues" evidence="1">
    <location>
        <begin position="213"/>
        <end position="225"/>
    </location>
</feature>
<dbReference type="Proteomes" id="UP000836788">
    <property type="component" value="Chromosome 6"/>
</dbReference>
<protein>
    <submittedName>
        <fullName evidence="2">Uncharacterized protein</fullName>
    </submittedName>
</protein>
<dbReference type="EMBL" id="OU594947">
    <property type="protein sequence ID" value="CAG9292228.1"/>
    <property type="molecule type" value="Genomic_DNA"/>
</dbReference>
<gene>
    <name evidence="2" type="ORF">PTTT1_LOCUS48790</name>
</gene>
<feature type="region of interest" description="Disordered" evidence="1">
    <location>
        <begin position="211"/>
        <end position="254"/>
    </location>
</feature>
<organism evidence="2">
    <name type="scientific">Phaeodactylum tricornutum</name>
    <name type="common">Diatom</name>
    <dbReference type="NCBI Taxonomy" id="2850"/>
    <lineage>
        <taxon>Eukaryota</taxon>
        <taxon>Sar</taxon>
        <taxon>Stramenopiles</taxon>
        <taxon>Ochrophyta</taxon>
        <taxon>Bacillariophyta</taxon>
        <taxon>Bacillariophyceae</taxon>
        <taxon>Bacillariophycidae</taxon>
        <taxon>Naviculales</taxon>
        <taxon>Phaeodactylaceae</taxon>
        <taxon>Phaeodactylum</taxon>
    </lineage>
</organism>
<dbReference type="AlphaFoldDB" id="A0A8J9X6S3"/>
<name>A0A8J9X6S3_PHATR</name>
<evidence type="ECO:0000256" key="1">
    <source>
        <dbReference type="SAM" id="MobiDB-lite"/>
    </source>
</evidence>
<reference evidence="2" key="1">
    <citation type="submission" date="2022-02" db="EMBL/GenBank/DDBJ databases">
        <authorList>
            <person name="Giguere J D."/>
        </authorList>
    </citation>
    <scope>NUCLEOTIDE SEQUENCE</scope>
    <source>
        <strain evidence="2">CCAP 1055/1</strain>
    </source>
</reference>
<feature type="compositionally biased region" description="Basic residues" evidence="1">
    <location>
        <begin position="226"/>
        <end position="236"/>
    </location>
</feature>